<proteinExistence type="predicted"/>
<evidence type="ECO:0000313" key="2">
    <source>
        <dbReference type="Proteomes" id="UP000002333"/>
    </source>
</evidence>
<accession>A0A3F3A7F5</accession>
<reference evidence="1 2" key="1">
    <citation type="journal article" date="2007" name="PLoS ONE">
        <title>Analysis of the neurotoxin complex genes in Clostridium botulinum A1-A4 and B1 strains: BoNT/A3, /Ba4 and /B1 clusters are located within plasmids.</title>
        <authorList>
            <person name="Smith T.J."/>
            <person name="Hill K.K."/>
            <person name="Foley B.T."/>
            <person name="Detter J.C."/>
            <person name="Munk A.C."/>
            <person name="Bruce D.C."/>
            <person name="Doggett N.A."/>
            <person name="Smith L.A."/>
            <person name="Marks J.D."/>
            <person name="Xie G."/>
            <person name="Brettin T.S."/>
        </authorList>
    </citation>
    <scope>NUCLEOTIDE SEQUENCE [LARGE SCALE GENOMIC DNA]</scope>
    <source>
        <strain evidence="2">657 / Type Ba4</strain>
    </source>
</reference>
<name>A0A3F3A7F5_CLOB6</name>
<evidence type="ECO:0000313" key="1">
    <source>
        <dbReference type="EMBL" id="ACQ53246.1"/>
    </source>
</evidence>
<dbReference type="AlphaFoldDB" id="A0A3F3A7F5"/>
<dbReference type="RefSeq" id="WP_003396000.1">
    <property type="nucleotide sequence ID" value="NC_012658.1"/>
</dbReference>
<gene>
    <name evidence="1" type="ordered locus">CLJ_B1877</name>
</gene>
<dbReference type="EMBL" id="CP001083">
    <property type="protein sequence ID" value="ACQ53246.1"/>
    <property type="molecule type" value="Genomic_DNA"/>
</dbReference>
<organism evidence="1 2">
    <name type="scientific">Clostridium botulinum (strain 657 / Type Ba4)</name>
    <dbReference type="NCBI Taxonomy" id="515621"/>
    <lineage>
        <taxon>Bacteria</taxon>
        <taxon>Bacillati</taxon>
        <taxon>Bacillota</taxon>
        <taxon>Clostridia</taxon>
        <taxon>Eubacteriales</taxon>
        <taxon>Clostridiaceae</taxon>
        <taxon>Clostridium</taxon>
    </lineage>
</organism>
<dbReference type="Proteomes" id="UP000002333">
    <property type="component" value="Chromosome"/>
</dbReference>
<sequence length="73" mass="8523">MIVKFKDIGYSKKTFEKNIKEISYEEMVRCVAPYVCSSPSSIWFSFSNEEKTKGHVNANFHTIGYFEIKKEMA</sequence>
<dbReference type="KEGG" id="cbi:CLJ_B1877"/>
<reference evidence="2" key="2">
    <citation type="submission" date="2008-05" db="EMBL/GenBank/DDBJ databases">
        <title>Genome sequence of Clostridium botulinum Ba4 strain 657.</title>
        <authorList>
            <person name="Shrivastava S."/>
            <person name="Brown J.L."/>
            <person name="Bruce D."/>
            <person name="Detter C."/>
            <person name="Munk C."/>
            <person name="Smith L.A."/>
            <person name="Smith T.J."/>
            <person name="Sutton G."/>
            <person name="Brettin T.S."/>
        </authorList>
    </citation>
    <scope>NUCLEOTIDE SEQUENCE [LARGE SCALE GENOMIC DNA]</scope>
    <source>
        <strain evidence="2">657 / Type Ba4</strain>
    </source>
</reference>
<protein>
    <submittedName>
        <fullName evidence="1">Conserved domain protein</fullName>
    </submittedName>
</protein>